<evidence type="ECO:0000313" key="2">
    <source>
        <dbReference type="EMBL" id="MBB4063999.1"/>
    </source>
</evidence>
<keyword evidence="3" id="KW-1185">Reference proteome</keyword>
<keyword evidence="2" id="KW-0378">Hydrolase</keyword>
<dbReference type="PANTHER" id="PTHR43433:SF5">
    <property type="entry name" value="AB HYDROLASE-1 DOMAIN-CONTAINING PROTEIN"/>
    <property type="match status" value="1"/>
</dbReference>
<dbReference type="PRINTS" id="PR00111">
    <property type="entry name" value="ABHYDROLASE"/>
</dbReference>
<dbReference type="GO" id="GO:0042952">
    <property type="term" value="P:beta-ketoadipate pathway"/>
    <property type="evidence" value="ECO:0007669"/>
    <property type="project" value="InterPro"/>
</dbReference>
<dbReference type="NCBIfam" id="TIGR02427">
    <property type="entry name" value="protocat_pcaD"/>
    <property type="match status" value="1"/>
</dbReference>
<reference evidence="2 3" key="1">
    <citation type="submission" date="2020-08" db="EMBL/GenBank/DDBJ databases">
        <title>Genomic Encyclopedia of Type Strains, Phase IV (KMG-IV): sequencing the most valuable type-strain genomes for metagenomic binning, comparative biology and taxonomic classification.</title>
        <authorList>
            <person name="Goeker M."/>
        </authorList>
    </citation>
    <scope>NUCLEOTIDE SEQUENCE [LARGE SCALE GENOMIC DNA]</scope>
    <source>
        <strain evidence="2 3">DSM 29853</strain>
    </source>
</reference>
<name>A0A7W6NJZ5_9HYPH</name>
<dbReference type="Gene3D" id="3.40.50.1820">
    <property type="entry name" value="alpha/beta hydrolase"/>
    <property type="match status" value="1"/>
</dbReference>
<dbReference type="GO" id="GO:0047570">
    <property type="term" value="F:3-oxoadipate enol-lactonase activity"/>
    <property type="evidence" value="ECO:0007669"/>
    <property type="project" value="UniProtKB-EC"/>
</dbReference>
<dbReference type="EC" id="3.1.1.24" evidence="2"/>
<accession>A0A7W6NJZ5</accession>
<sequence>MPILTLPEHSLHYRIDGAGPGRPWLLFCNSLGTTLEMWDHQVEALGRYFRILRYDRRGHGLSTSPPRPFALSDLGEDVLKLLDSLGIERTHFCGLSIGGLVGQWLAINAPHRLDRIVLAATASRIGTAEGWQARRESVERDGLEPLRAATLERWFSPAFAAANGDLVAPVLDAFVKTSVAGYAGCCAALSDADFTQALTTIPHPLLAIAGESDPVCPPADLESLALGVRDGRSMALPGRHIVNIEAADAFNSAVLAFLRGCVGAASCIPDQPVGHPANN</sequence>
<organism evidence="2 3">
    <name type="scientific">Gellertiella hungarica</name>
    <dbReference type="NCBI Taxonomy" id="1572859"/>
    <lineage>
        <taxon>Bacteria</taxon>
        <taxon>Pseudomonadati</taxon>
        <taxon>Pseudomonadota</taxon>
        <taxon>Alphaproteobacteria</taxon>
        <taxon>Hyphomicrobiales</taxon>
        <taxon>Rhizobiaceae</taxon>
        <taxon>Gellertiella</taxon>
    </lineage>
</organism>
<proteinExistence type="predicted"/>
<dbReference type="Pfam" id="PF00561">
    <property type="entry name" value="Abhydrolase_1"/>
    <property type="match status" value="1"/>
</dbReference>
<dbReference type="EMBL" id="JACIEZ010000002">
    <property type="protein sequence ID" value="MBB4063999.1"/>
    <property type="molecule type" value="Genomic_DNA"/>
</dbReference>
<dbReference type="SUPFAM" id="SSF53474">
    <property type="entry name" value="alpha/beta-Hydrolases"/>
    <property type="match status" value="1"/>
</dbReference>
<evidence type="ECO:0000259" key="1">
    <source>
        <dbReference type="Pfam" id="PF00561"/>
    </source>
</evidence>
<dbReference type="InterPro" id="IPR000073">
    <property type="entry name" value="AB_hydrolase_1"/>
</dbReference>
<protein>
    <submittedName>
        <fullName evidence="2">3-oxoadipate enol-lactonase</fullName>
        <ecNumber evidence="2">3.1.1.24</ecNumber>
    </submittedName>
</protein>
<gene>
    <name evidence="2" type="ORF">GGR23_001176</name>
</gene>
<evidence type="ECO:0000313" key="3">
    <source>
        <dbReference type="Proteomes" id="UP000528286"/>
    </source>
</evidence>
<dbReference type="PANTHER" id="PTHR43433">
    <property type="entry name" value="HYDROLASE, ALPHA/BETA FOLD FAMILY PROTEIN"/>
    <property type="match status" value="1"/>
</dbReference>
<dbReference type="InterPro" id="IPR050471">
    <property type="entry name" value="AB_hydrolase"/>
</dbReference>
<feature type="domain" description="AB hydrolase-1" evidence="1">
    <location>
        <begin position="23"/>
        <end position="225"/>
    </location>
</feature>
<dbReference type="InterPro" id="IPR029058">
    <property type="entry name" value="AB_hydrolase_fold"/>
</dbReference>
<comment type="caution">
    <text evidence="2">The sequence shown here is derived from an EMBL/GenBank/DDBJ whole genome shotgun (WGS) entry which is preliminary data.</text>
</comment>
<dbReference type="InterPro" id="IPR026968">
    <property type="entry name" value="PcaD/CatD"/>
</dbReference>
<dbReference type="AlphaFoldDB" id="A0A7W6NJZ5"/>
<dbReference type="RefSeq" id="WP_183365232.1">
    <property type="nucleotide sequence ID" value="NZ_JACIEZ010000002.1"/>
</dbReference>
<dbReference type="Proteomes" id="UP000528286">
    <property type="component" value="Unassembled WGS sequence"/>
</dbReference>